<dbReference type="Proteomes" id="UP000007727">
    <property type="component" value="Chromosome"/>
</dbReference>
<dbReference type="STRING" id="306263.Cla_1230"/>
<dbReference type="KEGG" id="cla:CLA_1230"/>
<dbReference type="InterPro" id="IPR036291">
    <property type="entry name" value="NAD(P)-bd_dom_sf"/>
</dbReference>
<keyword evidence="1" id="KW-0032">Aminotransferase</keyword>
<dbReference type="EC" id="2.6.1.16" evidence="1"/>
<dbReference type="HOGENOM" id="CLU_023194_10_1_7"/>
<protein>
    <submittedName>
        <fullName evidence="1">Glucosamine-6-P synthase, isomerase subunit PtmF</fullName>
        <ecNumber evidence="1">2.6.1.16</ecNumber>
    </submittedName>
</protein>
<reference evidence="1 2" key="1">
    <citation type="journal article" date="2008" name="Foodborne Pathog. Dis.">
        <title>The complete genome sequence and analysis of the human pathogen Campylobacter lari.</title>
        <authorList>
            <person name="Miller W.G."/>
            <person name="Wang G."/>
            <person name="Binnewies T.T."/>
            <person name="Parker C.T."/>
        </authorList>
    </citation>
    <scope>NUCLEOTIDE SEQUENCE [LARGE SCALE GENOMIC DNA]</scope>
    <source>
        <strain evidence="2">RM2100 / D67 / ATCC BAA-1060</strain>
    </source>
</reference>
<name>B9KDB2_CAMLR</name>
<dbReference type="AlphaFoldDB" id="B9KDB2"/>
<evidence type="ECO:0000313" key="2">
    <source>
        <dbReference type="Proteomes" id="UP000007727"/>
    </source>
</evidence>
<evidence type="ECO:0000313" key="1">
    <source>
        <dbReference type="EMBL" id="ACM64551.1"/>
    </source>
</evidence>
<dbReference type="eggNOG" id="COG0673">
    <property type="taxonomic scope" value="Bacteria"/>
</dbReference>
<dbReference type="PANTHER" id="PTHR43377">
    <property type="entry name" value="BILIVERDIN REDUCTASE A"/>
    <property type="match status" value="1"/>
</dbReference>
<keyword evidence="1" id="KW-0413">Isomerase</keyword>
<dbReference type="PANTHER" id="PTHR43377:SF1">
    <property type="entry name" value="BILIVERDIN REDUCTASE A"/>
    <property type="match status" value="1"/>
</dbReference>
<dbReference type="PATRIC" id="fig|306263.5.peg.1217"/>
<keyword evidence="2" id="KW-1185">Reference proteome</keyword>
<gene>
    <name evidence="1" type="primary">ptmF</name>
    <name evidence="1" type="ordered locus">Cla_1230</name>
</gene>
<dbReference type="GO" id="GO:0004360">
    <property type="term" value="F:glutamine-fructose-6-phosphate transaminase (isomerizing) activity"/>
    <property type="evidence" value="ECO:0007669"/>
    <property type="project" value="UniProtKB-EC"/>
</dbReference>
<keyword evidence="1" id="KW-0808">Transferase</keyword>
<dbReference type="InterPro" id="IPR051450">
    <property type="entry name" value="Gfo/Idh/MocA_Oxidoreductases"/>
</dbReference>
<proteinExistence type="predicted"/>
<dbReference type="SUPFAM" id="SSF51735">
    <property type="entry name" value="NAD(P)-binding Rossmann-fold domains"/>
    <property type="match status" value="1"/>
</dbReference>
<dbReference type="Gene3D" id="3.30.360.10">
    <property type="entry name" value="Dihydrodipicolinate Reductase, domain 2"/>
    <property type="match status" value="1"/>
</dbReference>
<organism evidence="1 2">
    <name type="scientific">Campylobacter lari (strain RM2100 / D67 / ATCC BAA-1060)</name>
    <dbReference type="NCBI Taxonomy" id="306263"/>
    <lineage>
        <taxon>Bacteria</taxon>
        <taxon>Pseudomonadati</taxon>
        <taxon>Campylobacterota</taxon>
        <taxon>Epsilonproteobacteria</taxon>
        <taxon>Campylobacterales</taxon>
        <taxon>Campylobacteraceae</taxon>
        <taxon>Campylobacter</taxon>
    </lineage>
</organism>
<accession>B9KDB2</accession>
<dbReference type="SUPFAM" id="SSF55347">
    <property type="entry name" value="Glyceraldehyde-3-phosphate dehydrogenase-like, C-terminal domain"/>
    <property type="match status" value="1"/>
</dbReference>
<dbReference type="EMBL" id="CP000932">
    <property type="protein sequence ID" value="ACM64551.1"/>
    <property type="molecule type" value="Genomic_DNA"/>
</dbReference>
<dbReference type="RefSeq" id="WP_012661934.1">
    <property type="nucleotide sequence ID" value="NC_012039.1"/>
</dbReference>
<sequence>MKALIIGFGSIGQKHFVAMNNLNYQISIISKHYKDQNIIIYKNLNEVNLIAYDVFVICNITTSHYQTLKYIDKKVKNKIIIVEKPLFEKYKNYTSLNNKIFIAYLLRFNPLVKDLKNIISKDKSIYFADFACNSYLPNWRNVDYTKNYSAKKELGGGVLLDLSHELDLAFYFFDKLKLLYFQNMKISELKINSDDFAFLSLKAKKTFIHIKLDYFNKFNKREIILNSNKNTYKADLINNTLEIFDKNGKNDKKFYENDTIKTLENFHKAILNNDDNLCDLKQAFKVLKLCDKVKNG</sequence>
<dbReference type="GO" id="GO:0016853">
    <property type="term" value="F:isomerase activity"/>
    <property type="evidence" value="ECO:0007669"/>
    <property type="project" value="UniProtKB-KW"/>
</dbReference>